<proteinExistence type="inferred from homology"/>
<sequence>MTPPPAALPSPSGARDFGALDTPFDVIVIGGGISGVQIARHSAGRGLRTLLLERDDYGSGTSSATTKAIHGGLRYLEQYEFGVVQESVTERRNLGIAAPHLVAPQRFLLTAWDWSKPPAPVLGAGVALYEAMAWRRNMGVPKDVRAQRFRWVGKNALLRRVPWLDPAGLRGAWAHDDSLSVHPERLLLSLVRSAADLGAVAFNHAEVVGLVTDPGPADAATGGSARTAATARVTGARILDRLTGREHVARSRVVINAAGPWVDRALGDLAEQSGIRVRQAKGVHLIMGSLGQTDALYARGKNGSHFVVNPWQGRSLVGPTDTAMDGDADSAETTADDIEYLLETINSVSSRRFTADDVESTLVGVRPLVDDGKPTYRASRRFDIHDHSERGLPGAYSVTGGKWTTGRAMAAQVVERIVRSEPSLPPTRDFDSRTLPVAGAFGDYGSVEAAFESALLRRPDVQLPRAVRLHLARMYGTEHERILDLVAADPALGRRVSDRPDRLDIAAQARYAVAAEDAWTLRDVVDRRLALGTLGTVTESELRAVTAVIAEPLGWSDADADAQVGEYLEAQRRIQEVIAAVRAAGG</sequence>
<dbReference type="PANTHER" id="PTHR11985:SF15">
    <property type="entry name" value="GLYCEROL-3-PHOSPHATE DEHYDROGENASE, MITOCHONDRIAL"/>
    <property type="match status" value="1"/>
</dbReference>
<dbReference type="Pfam" id="PF01266">
    <property type="entry name" value="DAO"/>
    <property type="match status" value="1"/>
</dbReference>
<comment type="caution">
    <text evidence="8">The sequence shown here is derived from an EMBL/GenBank/DDBJ whole genome shotgun (WGS) entry which is preliminary data.</text>
</comment>
<dbReference type="AlphaFoldDB" id="A0A934UW61"/>
<evidence type="ECO:0000256" key="5">
    <source>
        <dbReference type="ARBA" id="ARBA00023002"/>
    </source>
</evidence>
<feature type="domain" description="FAD dependent oxidoreductase" evidence="6">
    <location>
        <begin position="25"/>
        <end position="415"/>
    </location>
</feature>
<reference evidence="8" key="1">
    <citation type="submission" date="2020-12" db="EMBL/GenBank/DDBJ databases">
        <title>Leucobacter sp. CAS1, isolated from Chromium sludge.</title>
        <authorList>
            <person name="Xu Z."/>
        </authorList>
    </citation>
    <scope>NUCLEOTIDE SEQUENCE</scope>
    <source>
        <strain evidence="8">CSA1</strain>
    </source>
</reference>
<organism evidence="8 9">
    <name type="scientific">Leucobacter chromiisoli</name>
    <dbReference type="NCBI Taxonomy" id="2796471"/>
    <lineage>
        <taxon>Bacteria</taxon>
        <taxon>Bacillati</taxon>
        <taxon>Actinomycetota</taxon>
        <taxon>Actinomycetes</taxon>
        <taxon>Micrococcales</taxon>
        <taxon>Microbacteriaceae</taxon>
        <taxon>Leucobacter</taxon>
    </lineage>
</organism>
<dbReference type="RefSeq" id="WP_200116340.1">
    <property type="nucleotide sequence ID" value="NZ_JAEHOH010000022.1"/>
</dbReference>
<evidence type="ECO:0000259" key="6">
    <source>
        <dbReference type="Pfam" id="PF01266"/>
    </source>
</evidence>
<keyword evidence="4" id="KW-0274">FAD</keyword>
<dbReference type="Proteomes" id="UP000608530">
    <property type="component" value="Unassembled WGS sequence"/>
</dbReference>
<dbReference type="GO" id="GO:0046168">
    <property type="term" value="P:glycerol-3-phosphate catabolic process"/>
    <property type="evidence" value="ECO:0007669"/>
    <property type="project" value="TreeGrafter"/>
</dbReference>
<dbReference type="Gene3D" id="1.10.8.870">
    <property type="entry name" value="Alpha-glycerophosphate oxidase, cap domain"/>
    <property type="match status" value="1"/>
</dbReference>
<evidence type="ECO:0000256" key="1">
    <source>
        <dbReference type="ARBA" id="ARBA00001974"/>
    </source>
</evidence>
<accession>A0A934UW61</accession>
<evidence type="ECO:0000256" key="3">
    <source>
        <dbReference type="ARBA" id="ARBA00022630"/>
    </source>
</evidence>
<evidence type="ECO:0000256" key="2">
    <source>
        <dbReference type="ARBA" id="ARBA00007330"/>
    </source>
</evidence>
<dbReference type="PRINTS" id="PR01001">
    <property type="entry name" value="FADG3PDH"/>
</dbReference>
<evidence type="ECO:0000259" key="7">
    <source>
        <dbReference type="Pfam" id="PF16901"/>
    </source>
</evidence>
<dbReference type="InterPro" id="IPR000447">
    <property type="entry name" value="G3P_DH_FAD-dep"/>
</dbReference>
<keyword evidence="9" id="KW-1185">Reference proteome</keyword>
<dbReference type="SUPFAM" id="SSF51905">
    <property type="entry name" value="FAD/NAD(P)-binding domain"/>
    <property type="match status" value="1"/>
</dbReference>
<name>A0A934UW61_9MICO</name>
<keyword evidence="5" id="KW-0560">Oxidoreductase</keyword>
<dbReference type="Gene3D" id="3.50.50.60">
    <property type="entry name" value="FAD/NAD(P)-binding domain"/>
    <property type="match status" value="1"/>
</dbReference>
<dbReference type="InterPro" id="IPR036188">
    <property type="entry name" value="FAD/NAD-bd_sf"/>
</dbReference>
<dbReference type="InterPro" id="IPR038299">
    <property type="entry name" value="DAO_C_sf"/>
</dbReference>
<dbReference type="PANTHER" id="PTHR11985">
    <property type="entry name" value="GLYCEROL-3-PHOSPHATE DEHYDROGENASE"/>
    <property type="match status" value="1"/>
</dbReference>
<dbReference type="Pfam" id="PF16901">
    <property type="entry name" value="DAO_C"/>
    <property type="match status" value="1"/>
</dbReference>
<dbReference type="GO" id="GO:0004368">
    <property type="term" value="F:glycerol-3-phosphate dehydrogenase (quinone) activity"/>
    <property type="evidence" value="ECO:0007669"/>
    <property type="project" value="InterPro"/>
</dbReference>
<feature type="domain" description="Alpha-glycerophosphate oxidase C-terminal" evidence="7">
    <location>
        <begin position="459"/>
        <end position="559"/>
    </location>
</feature>
<keyword evidence="3" id="KW-0285">Flavoprotein</keyword>
<comment type="cofactor">
    <cofactor evidence="1">
        <name>FAD</name>
        <dbReference type="ChEBI" id="CHEBI:57692"/>
    </cofactor>
</comment>
<evidence type="ECO:0000313" key="9">
    <source>
        <dbReference type="Proteomes" id="UP000608530"/>
    </source>
</evidence>
<dbReference type="EMBL" id="JAEHOH010000022">
    <property type="protein sequence ID" value="MBK0420201.1"/>
    <property type="molecule type" value="Genomic_DNA"/>
</dbReference>
<dbReference type="InterPro" id="IPR031656">
    <property type="entry name" value="DAO_C"/>
</dbReference>
<comment type="similarity">
    <text evidence="2">Belongs to the FAD-dependent glycerol-3-phosphate dehydrogenase family.</text>
</comment>
<dbReference type="InterPro" id="IPR006076">
    <property type="entry name" value="FAD-dep_OxRdtase"/>
</dbReference>
<gene>
    <name evidence="8" type="ORF">JD276_14290</name>
</gene>
<dbReference type="Gene3D" id="3.30.9.10">
    <property type="entry name" value="D-Amino Acid Oxidase, subunit A, domain 2"/>
    <property type="match status" value="1"/>
</dbReference>
<protein>
    <submittedName>
        <fullName evidence="8">Glycerol-3-phosphate dehydrogenase/oxidase</fullName>
    </submittedName>
</protein>
<evidence type="ECO:0000313" key="8">
    <source>
        <dbReference type="EMBL" id="MBK0420201.1"/>
    </source>
</evidence>
<evidence type="ECO:0000256" key="4">
    <source>
        <dbReference type="ARBA" id="ARBA00022827"/>
    </source>
</evidence>